<dbReference type="InterPro" id="IPR020846">
    <property type="entry name" value="MFS_dom"/>
</dbReference>
<dbReference type="PROSITE" id="PS50850">
    <property type="entry name" value="MFS"/>
    <property type="match status" value="1"/>
</dbReference>
<dbReference type="InterPro" id="IPR036259">
    <property type="entry name" value="MFS_trans_sf"/>
</dbReference>
<dbReference type="CDD" id="cd17355">
    <property type="entry name" value="MFS_YcxA_like"/>
    <property type="match status" value="1"/>
</dbReference>
<feature type="transmembrane region" description="Helical" evidence="4">
    <location>
        <begin position="224"/>
        <end position="249"/>
    </location>
</feature>
<evidence type="ECO:0000313" key="6">
    <source>
        <dbReference type="EMBL" id="SEK92974.1"/>
    </source>
</evidence>
<accession>A0A1H7L2C3</accession>
<protein>
    <submittedName>
        <fullName evidence="6">Predicted arabinose efflux permease, MFS family</fullName>
    </submittedName>
</protein>
<dbReference type="SUPFAM" id="SSF103473">
    <property type="entry name" value="MFS general substrate transporter"/>
    <property type="match status" value="1"/>
</dbReference>
<dbReference type="GO" id="GO:0022857">
    <property type="term" value="F:transmembrane transporter activity"/>
    <property type="evidence" value="ECO:0007669"/>
    <property type="project" value="InterPro"/>
</dbReference>
<dbReference type="PANTHER" id="PTHR11360:SF284">
    <property type="entry name" value="EG:103B4.3 PROTEIN-RELATED"/>
    <property type="match status" value="1"/>
</dbReference>
<dbReference type="PANTHER" id="PTHR11360">
    <property type="entry name" value="MONOCARBOXYLATE TRANSPORTER"/>
    <property type="match status" value="1"/>
</dbReference>
<gene>
    <name evidence="6" type="ORF">SAMN04515666_102385</name>
</gene>
<name>A0A1H7L2C3_9HYPH</name>
<feature type="transmembrane region" description="Helical" evidence="4">
    <location>
        <begin position="314"/>
        <end position="340"/>
    </location>
</feature>
<dbReference type="InterPro" id="IPR011701">
    <property type="entry name" value="MFS"/>
</dbReference>
<dbReference type="Pfam" id="PF07690">
    <property type="entry name" value="MFS_1"/>
    <property type="match status" value="1"/>
</dbReference>
<sequence>MTATARRGYAPEIIVAAGCLIALISFGPRASAGLFQIPMTSQFGWGRDTFSLALAIQNLLWGLGAPFAGAIADRFGMVRVLCAGALLYAAGLVTMSYASTPLQLHLGAGVLIGFGLSACSFNLILAAFGKLLPEQWRPLAFGAGTAAGSFGQFLFPPIGNILIETLGWQQALIVFAFTLLPVLPLSVMLAMRGAKQPAAAPGAVVAPNQSIAQALAEAFKHRSYVLLVLGFFTCGFQLAFITVHMPAYLKDTGLPAWVGGWTLAAIGLANAVGSLGSGWLTARMPKRHLLAWIYLGRAVAIAAFILLPPSPTTAIAFGIVIGVFWLSTVPPTSALVMLMFGTKYMAMLYGFAFFSHQVGGFLGVLLGGILYEQFGSYTIVWWLSVALGVASALINLPIVEKPVARAVPQPA</sequence>
<dbReference type="Gene3D" id="1.20.1250.20">
    <property type="entry name" value="MFS general substrate transporter like domains"/>
    <property type="match status" value="2"/>
</dbReference>
<evidence type="ECO:0000256" key="4">
    <source>
        <dbReference type="SAM" id="Phobius"/>
    </source>
</evidence>
<keyword evidence="7" id="KW-1185">Reference proteome</keyword>
<feature type="transmembrane region" description="Helical" evidence="4">
    <location>
        <begin position="78"/>
        <end position="98"/>
    </location>
</feature>
<evidence type="ECO:0000259" key="5">
    <source>
        <dbReference type="PROSITE" id="PS50850"/>
    </source>
</evidence>
<feature type="transmembrane region" description="Helical" evidence="4">
    <location>
        <begin position="12"/>
        <end position="30"/>
    </location>
</feature>
<keyword evidence="3 4" id="KW-0472">Membrane</keyword>
<dbReference type="STRING" id="1036779.SAMN04515666_102385"/>
<feature type="transmembrane region" description="Helical" evidence="4">
    <location>
        <begin position="347"/>
        <end position="371"/>
    </location>
</feature>
<feature type="transmembrane region" description="Helical" evidence="4">
    <location>
        <begin position="104"/>
        <end position="127"/>
    </location>
</feature>
<keyword evidence="2 4" id="KW-1133">Transmembrane helix</keyword>
<organism evidence="6 7">
    <name type="scientific">Bosea lupini</name>
    <dbReference type="NCBI Taxonomy" id="1036779"/>
    <lineage>
        <taxon>Bacteria</taxon>
        <taxon>Pseudomonadati</taxon>
        <taxon>Pseudomonadota</taxon>
        <taxon>Alphaproteobacteria</taxon>
        <taxon>Hyphomicrobiales</taxon>
        <taxon>Boseaceae</taxon>
        <taxon>Bosea</taxon>
    </lineage>
</organism>
<evidence type="ECO:0000313" key="7">
    <source>
        <dbReference type="Proteomes" id="UP000199664"/>
    </source>
</evidence>
<feature type="transmembrane region" description="Helical" evidence="4">
    <location>
        <begin position="139"/>
        <end position="159"/>
    </location>
</feature>
<evidence type="ECO:0000256" key="2">
    <source>
        <dbReference type="ARBA" id="ARBA00022989"/>
    </source>
</evidence>
<keyword evidence="1 4" id="KW-0812">Transmembrane</keyword>
<dbReference type="Proteomes" id="UP000199664">
    <property type="component" value="Unassembled WGS sequence"/>
</dbReference>
<dbReference type="AlphaFoldDB" id="A0A1H7L2C3"/>
<dbReference type="OrthoDB" id="146345at2"/>
<feature type="transmembrane region" description="Helical" evidence="4">
    <location>
        <begin position="377"/>
        <end position="396"/>
    </location>
</feature>
<reference evidence="7" key="1">
    <citation type="submission" date="2016-10" db="EMBL/GenBank/DDBJ databases">
        <authorList>
            <person name="Varghese N."/>
            <person name="Submissions S."/>
        </authorList>
    </citation>
    <scope>NUCLEOTIDE SEQUENCE [LARGE SCALE GENOMIC DNA]</scope>
    <source>
        <strain evidence="7">LMG 26383,CCUG 61248,R- 45681</strain>
    </source>
</reference>
<dbReference type="RefSeq" id="WP_091831372.1">
    <property type="nucleotide sequence ID" value="NZ_FOAN01000002.1"/>
</dbReference>
<proteinExistence type="predicted"/>
<evidence type="ECO:0000256" key="3">
    <source>
        <dbReference type="ARBA" id="ARBA00023136"/>
    </source>
</evidence>
<feature type="transmembrane region" description="Helical" evidence="4">
    <location>
        <begin position="171"/>
        <end position="191"/>
    </location>
</feature>
<evidence type="ECO:0000256" key="1">
    <source>
        <dbReference type="ARBA" id="ARBA00022692"/>
    </source>
</evidence>
<feature type="transmembrane region" description="Helical" evidence="4">
    <location>
        <begin position="261"/>
        <end position="282"/>
    </location>
</feature>
<feature type="domain" description="Major facilitator superfamily (MFS) profile" evidence="5">
    <location>
        <begin position="11"/>
        <end position="403"/>
    </location>
</feature>
<dbReference type="InterPro" id="IPR050327">
    <property type="entry name" value="Proton-linked_MCT"/>
</dbReference>
<feature type="transmembrane region" description="Helical" evidence="4">
    <location>
        <begin position="289"/>
        <end position="308"/>
    </location>
</feature>
<dbReference type="EMBL" id="FOAN01000002">
    <property type="protein sequence ID" value="SEK92974.1"/>
    <property type="molecule type" value="Genomic_DNA"/>
</dbReference>
<feature type="transmembrane region" description="Helical" evidence="4">
    <location>
        <begin position="50"/>
        <end position="71"/>
    </location>
</feature>